<gene>
    <name evidence="2" type="ORF">JM658_15170</name>
</gene>
<proteinExistence type="predicted"/>
<dbReference type="EMBL" id="JAETXX010000013">
    <property type="protein sequence ID" value="MCF8716170.1"/>
    <property type="molecule type" value="Genomic_DNA"/>
</dbReference>
<dbReference type="RefSeq" id="WP_236960219.1">
    <property type="nucleotide sequence ID" value="NZ_JAETXX010000013.1"/>
</dbReference>
<keyword evidence="3" id="KW-1185">Reference proteome</keyword>
<name>A0ABS9J6W3_9FLAO</name>
<protein>
    <recommendedName>
        <fullName evidence="1">Fibronectin type-III domain-containing protein</fullName>
    </recommendedName>
</protein>
<sequence>MEHSLHYHLINLERNLYTERQEEFMKKDMILTTEMIKMRTNQYRKQLIILLFILGSISAFTQEIEVPEIKVITRSLENKVMLRWAPNMPYAWKKTNDIGFYVERVTISRNGEAVLPLETITLNQEPIKPAPLPDWETIANNDNNAAILAQALYGKNFKISSQVGLDAVMEANSQQEQRFTFALLAAEQSYEAAKLAGLGLEDNTVIPGERYLYRVKVANSELFDIKSGSGYAGTDMYEELPTPIDFSVIYGDKEAQISWNFSLLKSIYTSYKVEKSLDGNNYKPLNEQPIFNAEKNTEDPTLSLFMVDSIPNGKTIHYRLKGITSFGEVGPVTESIKGEGRELLKFNPHISLKDIVNDETAVIEWEFPEEGESKIEGFELRRSNTATGMYETVVDGLSPQTRKTTYDKLRRINYFKVIAIGKNGTENPSFAAIVQPVDSIPPNPPMLLEGEIDTTGVVKLQWQKNVEPDLAGYRVYRSNNIEAEFAQITNVVYKENQFIDTIPVNNLNENIYYKVLAEDQRYNASDFSEVLTLEKPDLSAPSAPVINDYKVAKDGVQIDFIPSSSEDVVSYAVYRKDLLIDELGWEQLAVLDTLKPYSYIDTSIESGKHYSFTITALDDNQLESTPATPVAVRTERGVIKPDDIRFNGFPNRELRIVILTWNAKVEAVVEYKLYRASKDKKLKLFKTFEGDITRYEDYELEINTDYRYGLQVVTEGGVLSEIKEIEVIY</sequence>
<comment type="caution">
    <text evidence="2">The sequence shown here is derived from an EMBL/GenBank/DDBJ whole genome shotgun (WGS) entry which is preliminary data.</text>
</comment>
<feature type="domain" description="Fibronectin type-III" evidence="1">
    <location>
        <begin position="540"/>
        <end position="637"/>
    </location>
</feature>
<dbReference type="InterPro" id="IPR003961">
    <property type="entry name" value="FN3_dom"/>
</dbReference>
<accession>A0ABS9J6W3</accession>
<dbReference type="SUPFAM" id="SSF49265">
    <property type="entry name" value="Fibronectin type III"/>
    <property type="match status" value="2"/>
</dbReference>
<dbReference type="CDD" id="cd00063">
    <property type="entry name" value="FN3"/>
    <property type="match status" value="2"/>
</dbReference>
<dbReference type="Gene3D" id="2.60.40.10">
    <property type="entry name" value="Immunoglobulins"/>
    <property type="match status" value="4"/>
</dbReference>
<dbReference type="InterPro" id="IPR036116">
    <property type="entry name" value="FN3_sf"/>
</dbReference>
<reference evidence="2 3" key="1">
    <citation type="submission" date="2021-01" db="EMBL/GenBank/DDBJ databases">
        <title>Genome sequencing of Joostella atrarenae M1-2 (= KCTC 23194).</title>
        <authorList>
            <person name="Zakaria M.R."/>
            <person name="Lam M.Q."/>
            <person name="Chong C.S."/>
        </authorList>
    </citation>
    <scope>NUCLEOTIDE SEQUENCE [LARGE SCALE GENOMIC DNA]</scope>
    <source>
        <strain evidence="2 3">M1-2</strain>
    </source>
</reference>
<dbReference type="PROSITE" id="PS50853">
    <property type="entry name" value="FN3"/>
    <property type="match status" value="1"/>
</dbReference>
<dbReference type="Proteomes" id="UP000829517">
    <property type="component" value="Unassembled WGS sequence"/>
</dbReference>
<organism evidence="2 3">
    <name type="scientific">Joostella atrarenae</name>
    <dbReference type="NCBI Taxonomy" id="679257"/>
    <lineage>
        <taxon>Bacteria</taxon>
        <taxon>Pseudomonadati</taxon>
        <taxon>Bacteroidota</taxon>
        <taxon>Flavobacteriia</taxon>
        <taxon>Flavobacteriales</taxon>
        <taxon>Flavobacteriaceae</taxon>
        <taxon>Joostella</taxon>
    </lineage>
</organism>
<evidence type="ECO:0000259" key="1">
    <source>
        <dbReference type="PROSITE" id="PS50853"/>
    </source>
</evidence>
<dbReference type="InterPro" id="IPR013783">
    <property type="entry name" value="Ig-like_fold"/>
</dbReference>
<evidence type="ECO:0000313" key="3">
    <source>
        <dbReference type="Proteomes" id="UP000829517"/>
    </source>
</evidence>
<evidence type="ECO:0000313" key="2">
    <source>
        <dbReference type="EMBL" id="MCF8716170.1"/>
    </source>
</evidence>